<organism evidence="2 3">
    <name type="scientific">Caerostris darwini</name>
    <dbReference type="NCBI Taxonomy" id="1538125"/>
    <lineage>
        <taxon>Eukaryota</taxon>
        <taxon>Metazoa</taxon>
        <taxon>Ecdysozoa</taxon>
        <taxon>Arthropoda</taxon>
        <taxon>Chelicerata</taxon>
        <taxon>Arachnida</taxon>
        <taxon>Araneae</taxon>
        <taxon>Araneomorphae</taxon>
        <taxon>Entelegynae</taxon>
        <taxon>Araneoidea</taxon>
        <taxon>Araneidae</taxon>
        <taxon>Caerostris</taxon>
    </lineage>
</organism>
<dbReference type="Proteomes" id="UP001054837">
    <property type="component" value="Unassembled WGS sequence"/>
</dbReference>
<gene>
    <name evidence="2" type="ORF">CDAR_62911</name>
</gene>
<dbReference type="EMBL" id="BPLQ01011198">
    <property type="protein sequence ID" value="GIY56461.1"/>
    <property type="molecule type" value="Genomic_DNA"/>
</dbReference>
<evidence type="ECO:0008006" key="4">
    <source>
        <dbReference type="Google" id="ProtNLM"/>
    </source>
</evidence>
<name>A0AAV4UFE7_9ARAC</name>
<dbReference type="AlphaFoldDB" id="A0AAV4UFE7"/>
<evidence type="ECO:0000313" key="2">
    <source>
        <dbReference type="EMBL" id="GIY56461.1"/>
    </source>
</evidence>
<proteinExistence type="predicted"/>
<evidence type="ECO:0000313" key="3">
    <source>
        <dbReference type="Proteomes" id="UP001054837"/>
    </source>
</evidence>
<sequence length="150" mass="16820">MVSLHHPSPRPIFFQVKGVSCETFSGHYRGIERLVLIHRGGKNPGKNRSRKEGKSGTYRRVLLHGDRGVRRRQRLPSWTRNGGKFGRGSLGPRGWRPFFRAGQVGGDEQDRCPPPSDGTGCPLLPERGDGRSIRKHSDTFALKIETIPKN</sequence>
<evidence type="ECO:0000256" key="1">
    <source>
        <dbReference type="SAM" id="MobiDB-lite"/>
    </source>
</evidence>
<comment type="caution">
    <text evidence="2">The sequence shown here is derived from an EMBL/GenBank/DDBJ whole genome shotgun (WGS) entry which is preliminary data.</text>
</comment>
<protein>
    <recommendedName>
        <fullName evidence="4">Ribosomal protein L2</fullName>
    </recommendedName>
</protein>
<feature type="region of interest" description="Disordered" evidence="1">
    <location>
        <begin position="72"/>
        <end position="132"/>
    </location>
</feature>
<reference evidence="2 3" key="1">
    <citation type="submission" date="2021-06" db="EMBL/GenBank/DDBJ databases">
        <title>Caerostris darwini draft genome.</title>
        <authorList>
            <person name="Kono N."/>
            <person name="Arakawa K."/>
        </authorList>
    </citation>
    <scope>NUCLEOTIDE SEQUENCE [LARGE SCALE GENOMIC DNA]</scope>
</reference>
<accession>A0AAV4UFE7</accession>
<keyword evidence="3" id="KW-1185">Reference proteome</keyword>